<dbReference type="PANTHER" id="PTHR30537">
    <property type="entry name" value="HTH-TYPE TRANSCRIPTIONAL REGULATOR"/>
    <property type="match status" value="1"/>
</dbReference>
<evidence type="ECO:0000313" key="6">
    <source>
        <dbReference type="Proteomes" id="UP000594430"/>
    </source>
</evidence>
<evidence type="ECO:0000256" key="2">
    <source>
        <dbReference type="ARBA" id="ARBA00023015"/>
    </source>
</evidence>
<dbReference type="GO" id="GO:0043565">
    <property type="term" value="F:sequence-specific DNA binding"/>
    <property type="evidence" value="ECO:0007669"/>
    <property type="project" value="TreeGrafter"/>
</dbReference>
<dbReference type="Proteomes" id="UP000594430">
    <property type="component" value="Chromosome"/>
</dbReference>
<accession>A0A2L1WD50</accession>
<organism evidence="5 6">
    <name type="scientific">Pseudomonas fulva</name>
    <dbReference type="NCBI Taxonomy" id="47880"/>
    <lineage>
        <taxon>Bacteria</taxon>
        <taxon>Pseudomonadati</taxon>
        <taxon>Pseudomonadota</taxon>
        <taxon>Gammaproteobacteria</taxon>
        <taxon>Pseudomonadales</taxon>
        <taxon>Pseudomonadaceae</taxon>
        <taxon>Pseudomonas</taxon>
    </lineage>
</organism>
<protein>
    <submittedName>
        <fullName evidence="5">LysR family transcriptional regulator</fullName>
    </submittedName>
</protein>
<evidence type="ECO:0000256" key="3">
    <source>
        <dbReference type="ARBA" id="ARBA00023125"/>
    </source>
</evidence>
<dbReference type="InterPro" id="IPR036388">
    <property type="entry name" value="WH-like_DNA-bd_sf"/>
</dbReference>
<proteinExistence type="inferred from homology"/>
<dbReference type="SUPFAM" id="SSF46785">
    <property type="entry name" value="Winged helix' DNA-binding domain"/>
    <property type="match status" value="1"/>
</dbReference>
<dbReference type="PANTHER" id="PTHR30537:SF79">
    <property type="entry name" value="TRANSCRIPTIONAL REGULATOR-RELATED"/>
    <property type="match status" value="1"/>
</dbReference>
<dbReference type="EMBL" id="CP064946">
    <property type="protein sequence ID" value="QPH50902.1"/>
    <property type="molecule type" value="Genomic_DNA"/>
</dbReference>
<dbReference type="RefSeq" id="WP_027914728.1">
    <property type="nucleotide sequence ID" value="NZ_BQHM01000002.1"/>
</dbReference>
<dbReference type="SUPFAM" id="SSF53850">
    <property type="entry name" value="Periplasmic binding protein-like II"/>
    <property type="match status" value="1"/>
</dbReference>
<comment type="similarity">
    <text evidence="1">Belongs to the LysR transcriptional regulatory family.</text>
</comment>
<dbReference type="FunFam" id="1.10.10.10:FF:000001">
    <property type="entry name" value="LysR family transcriptional regulator"/>
    <property type="match status" value="1"/>
</dbReference>
<dbReference type="InterPro" id="IPR036390">
    <property type="entry name" value="WH_DNA-bd_sf"/>
</dbReference>
<reference evidence="5 6" key="1">
    <citation type="submission" date="2020-11" db="EMBL/GenBank/DDBJ databases">
        <title>Pseudomonas fulva producing VIM-24.</title>
        <authorList>
            <person name="Liu S."/>
        </authorList>
    </citation>
    <scope>NUCLEOTIDE SEQUENCE [LARGE SCALE GENOMIC DNA]</scope>
    <source>
        <strain evidence="5 6">ZDHY414</strain>
    </source>
</reference>
<dbReference type="InterPro" id="IPR058163">
    <property type="entry name" value="LysR-type_TF_proteobact-type"/>
</dbReference>
<sequence length="301" mass="32859">MPAVFSELPSLGALRVFEVVARHLNFGLAAEELGVTQPAVAQQIRGLERALEVRLFERLPRGLALTDAGRGYSETVRTAMAMLDEATRRLRPAPSHITVSVTPTFAAKWLIPRLGGLAERYPTLDVRVLATDRLSHFHTDGVDLAVRYGRPPFGPGLEQALLMGSEIIAVASPTLVAALGPPEDFATLERYVALCDAHDLWPSYRAQVYPGHPAVGARSVQFNQTSLAIDAAIGGQGIALAERAFVAQEIDAGRLVQVAESHLRPDKAFYLVWPRKARDAQQLQWVIDWLRSDAGDRKTTG</sequence>
<keyword evidence="2" id="KW-0805">Transcription regulation</keyword>
<dbReference type="CDD" id="cd08432">
    <property type="entry name" value="PBP2_GcdR_TrpI_HvrB_AmpR_like"/>
    <property type="match status" value="1"/>
</dbReference>
<dbReference type="GO" id="GO:0003700">
    <property type="term" value="F:DNA-binding transcription factor activity"/>
    <property type="evidence" value="ECO:0007669"/>
    <property type="project" value="InterPro"/>
</dbReference>
<dbReference type="InterPro" id="IPR000847">
    <property type="entry name" value="LysR_HTH_N"/>
</dbReference>
<gene>
    <name evidence="5" type="ORF">IZU98_09500</name>
</gene>
<evidence type="ECO:0000313" key="5">
    <source>
        <dbReference type="EMBL" id="QPH50902.1"/>
    </source>
</evidence>
<dbReference type="Gene3D" id="3.40.190.10">
    <property type="entry name" value="Periplasmic binding protein-like II"/>
    <property type="match status" value="2"/>
</dbReference>
<evidence type="ECO:0000256" key="1">
    <source>
        <dbReference type="ARBA" id="ARBA00009437"/>
    </source>
</evidence>
<dbReference type="Pfam" id="PF00126">
    <property type="entry name" value="HTH_1"/>
    <property type="match status" value="1"/>
</dbReference>
<dbReference type="PRINTS" id="PR00039">
    <property type="entry name" value="HTHLYSR"/>
</dbReference>
<name>A0A2L1WD50_9PSED</name>
<dbReference type="Gene3D" id="1.10.10.10">
    <property type="entry name" value="Winged helix-like DNA-binding domain superfamily/Winged helix DNA-binding domain"/>
    <property type="match status" value="1"/>
</dbReference>
<keyword evidence="4" id="KW-0804">Transcription</keyword>
<dbReference type="AlphaFoldDB" id="A0A2L1WD50"/>
<dbReference type="GeneID" id="93441924"/>
<evidence type="ECO:0000256" key="4">
    <source>
        <dbReference type="ARBA" id="ARBA00023163"/>
    </source>
</evidence>
<dbReference type="GO" id="GO:0006351">
    <property type="term" value="P:DNA-templated transcription"/>
    <property type="evidence" value="ECO:0007669"/>
    <property type="project" value="TreeGrafter"/>
</dbReference>
<dbReference type="InterPro" id="IPR005119">
    <property type="entry name" value="LysR_subst-bd"/>
</dbReference>
<keyword evidence="3" id="KW-0238">DNA-binding</keyword>
<dbReference type="PROSITE" id="PS50931">
    <property type="entry name" value="HTH_LYSR"/>
    <property type="match status" value="1"/>
</dbReference>
<dbReference type="Pfam" id="PF03466">
    <property type="entry name" value="LysR_substrate"/>
    <property type="match status" value="1"/>
</dbReference>